<keyword evidence="8" id="KW-1185">Reference proteome</keyword>
<name>A0A7T7L4R7_9ACTN</name>
<dbReference type="FunFam" id="2.30.38.10:FF:000001">
    <property type="entry name" value="Non-ribosomal peptide synthetase PvdI"/>
    <property type="match status" value="1"/>
</dbReference>
<dbReference type="InterPro" id="IPR010071">
    <property type="entry name" value="AA_adenyl_dom"/>
</dbReference>
<dbReference type="InterPro" id="IPR009081">
    <property type="entry name" value="PP-bd_ACP"/>
</dbReference>
<dbReference type="Gene3D" id="2.30.38.10">
    <property type="entry name" value="Luciferase, Domain 3"/>
    <property type="match status" value="1"/>
</dbReference>
<dbReference type="PROSITE" id="PS00012">
    <property type="entry name" value="PHOSPHOPANTETHEINE"/>
    <property type="match status" value="1"/>
</dbReference>
<dbReference type="Pfam" id="PF13193">
    <property type="entry name" value="AMP-binding_C"/>
    <property type="match status" value="1"/>
</dbReference>
<dbReference type="InterPro" id="IPR025110">
    <property type="entry name" value="AMP-bd_C"/>
</dbReference>
<evidence type="ECO:0000313" key="8">
    <source>
        <dbReference type="Proteomes" id="UP000595636"/>
    </source>
</evidence>
<evidence type="ECO:0000256" key="4">
    <source>
        <dbReference type="ARBA" id="ARBA00022553"/>
    </source>
</evidence>
<feature type="region of interest" description="Disordered" evidence="5">
    <location>
        <begin position="583"/>
        <end position="603"/>
    </location>
</feature>
<proteinExistence type="inferred from homology"/>
<protein>
    <submittedName>
        <fullName evidence="7">Non-ribosomal peptide synthetase</fullName>
    </submittedName>
</protein>
<evidence type="ECO:0000256" key="5">
    <source>
        <dbReference type="SAM" id="MobiDB-lite"/>
    </source>
</evidence>
<dbReference type="InterPro" id="IPR045851">
    <property type="entry name" value="AMP-bd_C_sf"/>
</dbReference>
<dbReference type="FunFam" id="1.10.1200.10:FF:000016">
    <property type="entry name" value="Non-ribosomal peptide synthase"/>
    <property type="match status" value="1"/>
</dbReference>
<dbReference type="GO" id="GO:0043041">
    <property type="term" value="P:amino acid activation for nonribosomal peptide biosynthetic process"/>
    <property type="evidence" value="ECO:0007669"/>
    <property type="project" value="TreeGrafter"/>
</dbReference>
<dbReference type="InterPro" id="IPR020845">
    <property type="entry name" value="AMP-binding_CS"/>
</dbReference>
<dbReference type="SUPFAM" id="SSF56801">
    <property type="entry name" value="Acetyl-CoA synthetase-like"/>
    <property type="match status" value="1"/>
</dbReference>
<feature type="domain" description="Carrier" evidence="6">
    <location>
        <begin position="509"/>
        <end position="585"/>
    </location>
</feature>
<dbReference type="InterPro" id="IPR006162">
    <property type="entry name" value="Ppantetheine_attach_site"/>
</dbReference>
<dbReference type="NCBIfam" id="TIGR01733">
    <property type="entry name" value="AA-adenyl-dom"/>
    <property type="match status" value="1"/>
</dbReference>
<dbReference type="PROSITE" id="PS00455">
    <property type="entry name" value="AMP_BINDING"/>
    <property type="match status" value="1"/>
</dbReference>
<keyword evidence="4" id="KW-0597">Phosphoprotein</keyword>
<sequence length="603" mass="65655">MKDVTITELFADRVRCAPMATALRFRGEEMTYRQLDLRAEHLAHRLRDVGIGTEDIVGVCAERSFEMIVALLGVLKAGAAYLPLHPDEPALRLRFMLDHAGARVLLTHRPVLGKLPGLDVTVLDVDGSEVPGATPLPPGGSADGLAYVRYTSGSTGHPKAVAVPHRGVVRLVHDTEWIEFGPDQTFLQLCALTFDPSEFEIWGALLNGGCLVIHPPGPLSLPELADRLRREEITTLWLTTGLFHRMVDRHVDSFGGLRELVAGGDVLSPAHVNRVRRAHPKIRMVNGYGPTENTCFTTSHTVTRRIRGTVPIGTPIAGTRVYVLDEGLRPVPEGEWGELYTGGAGLARGYLHRPELTEQRFPPDPFVPGERMYRVGDVVRRGENGVLEFRCRVDDQVKIAGHRIEPGEIAAALTDQPGVSQAVVIAREDITPGDKVLVAYVVAELPDENPTDLANDLRRALRHRLPRHMVPAAITMVPEFPLTRAGKIDRTGLPAPKLVPRATDTAYESPRTPVETKLAEVFADALAVEEVGIHDDFFAIGGNSLVAADVLARLRGELAADVPAARLFFENPTVAGLAETVAAHTEASTEPSDEDHEGDRACD</sequence>
<gene>
    <name evidence="7" type="ORF">JEQ17_03360</name>
</gene>
<dbReference type="GO" id="GO:0017000">
    <property type="term" value="P:antibiotic biosynthetic process"/>
    <property type="evidence" value="ECO:0007669"/>
    <property type="project" value="UniProtKB-ARBA"/>
</dbReference>
<dbReference type="FunFam" id="3.40.50.980:FF:000001">
    <property type="entry name" value="Non-ribosomal peptide synthetase"/>
    <property type="match status" value="1"/>
</dbReference>
<dbReference type="InterPro" id="IPR020806">
    <property type="entry name" value="PKS_PP-bd"/>
</dbReference>
<dbReference type="GO" id="GO:0031177">
    <property type="term" value="F:phosphopantetheine binding"/>
    <property type="evidence" value="ECO:0007669"/>
    <property type="project" value="InterPro"/>
</dbReference>
<dbReference type="GO" id="GO:0005829">
    <property type="term" value="C:cytosol"/>
    <property type="evidence" value="ECO:0007669"/>
    <property type="project" value="TreeGrafter"/>
</dbReference>
<evidence type="ECO:0000313" key="7">
    <source>
        <dbReference type="EMBL" id="QQM46461.1"/>
    </source>
</evidence>
<dbReference type="PANTHER" id="PTHR45527">
    <property type="entry name" value="NONRIBOSOMAL PEPTIDE SYNTHETASE"/>
    <property type="match status" value="1"/>
</dbReference>
<dbReference type="AlphaFoldDB" id="A0A7T7L4R7"/>
<dbReference type="EMBL" id="CP066831">
    <property type="protein sequence ID" value="QQM46461.1"/>
    <property type="molecule type" value="Genomic_DNA"/>
</dbReference>
<dbReference type="SUPFAM" id="SSF47336">
    <property type="entry name" value="ACP-like"/>
    <property type="match status" value="1"/>
</dbReference>
<accession>A0A7T7L4R7</accession>
<dbReference type="Pfam" id="PF00501">
    <property type="entry name" value="AMP-binding"/>
    <property type="match status" value="1"/>
</dbReference>
<dbReference type="Gene3D" id="3.40.50.1820">
    <property type="entry name" value="alpha/beta hydrolase"/>
    <property type="match status" value="1"/>
</dbReference>
<dbReference type="InterPro" id="IPR036736">
    <property type="entry name" value="ACP-like_sf"/>
</dbReference>
<dbReference type="InterPro" id="IPR029058">
    <property type="entry name" value="AB_hydrolase_fold"/>
</dbReference>
<evidence type="ECO:0000256" key="1">
    <source>
        <dbReference type="ARBA" id="ARBA00001957"/>
    </source>
</evidence>
<dbReference type="Proteomes" id="UP000595636">
    <property type="component" value="Chromosome"/>
</dbReference>
<dbReference type="Gene3D" id="3.40.50.980">
    <property type="match status" value="2"/>
</dbReference>
<dbReference type="SMART" id="SM00823">
    <property type="entry name" value="PKS_PP"/>
    <property type="match status" value="1"/>
</dbReference>
<evidence type="ECO:0000256" key="3">
    <source>
        <dbReference type="ARBA" id="ARBA00022450"/>
    </source>
</evidence>
<dbReference type="PROSITE" id="PS50075">
    <property type="entry name" value="CARRIER"/>
    <property type="match status" value="1"/>
</dbReference>
<evidence type="ECO:0000259" key="6">
    <source>
        <dbReference type="PROSITE" id="PS50075"/>
    </source>
</evidence>
<comment type="similarity">
    <text evidence="2">Belongs to the ATP-dependent AMP-binding enzyme family.</text>
</comment>
<organism evidence="7 8">
    <name type="scientific">Streptomyces liliifuscus</name>
    <dbReference type="NCBI Taxonomy" id="2797636"/>
    <lineage>
        <taxon>Bacteria</taxon>
        <taxon>Bacillati</taxon>
        <taxon>Actinomycetota</taxon>
        <taxon>Actinomycetes</taxon>
        <taxon>Kitasatosporales</taxon>
        <taxon>Streptomycetaceae</taxon>
        <taxon>Streptomyces</taxon>
    </lineage>
</organism>
<dbReference type="GO" id="GO:0044550">
    <property type="term" value="P:secondary metabolite biosynthetic process"/>
    <property type="evidence" value="ECO:0007669"/>
    <property type="project" value="TreeGrafter"/>
</dbReference>
<comment type="cofactor">
    <cofactor evidence="1">
        <name>pantetheine 4'-phosphate</name>
        <dbReference type="ChEBI" id="CHEBI:47942"/>
    </cofactor>
</comment>
<keyword evidence="3" id="KW-0596">Phosphopantetheine</keyword>
<reference evidence="7 8" key="1">
    <citation type="submission" date="2020-12" db="EMBL/GenBank/DDBJ databases">
        <title>A novel species.</title>
        <authorList>
            <person name="Li K."/>
        </authorList>
    </citation>
    <scope>NUCLEOTIDE SEQUENCE [LARGE SCALE GENOMIC DNA]</scope>
    <source>
        <strain evidence="7 8">ZYC-3</strain>
    </source>
</reference>
<dbReference type="Gene3D" id="3.30.300.30">
    <property type="match status" value="1"/>
</dbReference>
<dbReference type="GO" id="GO:0072330">
    <property type="term" value="P:monocarboxylic acid biosynthetic process"/>
    <property type="evidence" value="ECO:0007669"/>
    <property type="project" value="UniProtKB-ARBA"/>
</dbReference>
<dbReference type="PANTHER" id="PTHR45527:SF1">
    <property type="entry name" value="FATTY ACID SYNTHASE"/>
    <property type="match status" value="1"/>
</dbReference>
<dbReference type="InterPro" id="IPR000873">
    <property type="entry name" value="AMP-dep_synth/lig_dom"/>
</dbReference>
<dbReference type="Pfam" id="PF00550">
    <property type="entry name" value="PP-binding"/>
    <property type="match status" value="1"/>
</dbReference>
<evidence type="ECO:0000256" key="2">
    <source>
        <dbReference type="ARBA" id="ARBA00006432"/>
    </source>
</evidence>
<dbReference type="KEGG" id="slf:JEQ17_03360"/>
<dbReference type="CDD" id="cd12117">
    <property type="entry name" value="A_NRPS_Srf_like"/>
    <property type="match status" value="1"/>
</dbReference>